<dbReference type="InterPro" id="IPR001073">
    <property type="entry name" value="C1q_dom"/>
</dbReference>
<protein>
    <recommendedName>
        <fullName evidence="1">C1q domain-containing protein</fullName>
    </recommendedName>
</protein>
<sequence>MARPTVLSSGQDVVFPTVDVNEGQGYEPSSGKFTTSIPGMYLFSVQYCVSTSNQVKS</sequence>
<organism evidence="2 3">
    <name type="scientific">Dreissena polymorpha</name>
    <name type="common">Zebra mussel</name>
    <name type="synonym">Mytilus polymorpha</name>
    <dbReference type="NCBI Taxonomy" id="45954"/>
    <lineage>
        <taxon>Eukaryota</taxon>
        <taxon>Metazoa</taxon>
        <taxon>Spiralia</taxon>
        <taxon>Lophotrochozoa</taxon>
        <taxon>Mollusca</taxon>
        <taxon>Bivalvia</taxon>
        <taxon>Autobranchia</taxon>
        <taxon>Heteroconchia</taxon>
        <taxon>Euheterodonta</taxon>
        <taxon>Imparidentia</taxon>
        <taxon>Neoheterodontei</taxon>
        <taxon>Myida</taxon>
        <taxon>Dreissenoidea</taxon>
        <taxon>Dreissenidae</taxon>
        <taxon>Dreissena</taxon>
    </lineage>
</organism>
<name>A0A9D4F1I3_DREPO</name>
<reference evidence="2" key="1">
    <citation type="journal article" date="2019" name="bioRxiv">
        <title>The Genome of the Zebra Mussel, Dreissena polymorpha: A Resource for Invasive Species Research.</title>
        <authorList>
            <person name="McCartney M.A."/>
            <person name="Auch B."/>
            <person name="Kono T."/>
            <person name="Mallez S."/>
            <person name="Zhang Y."/>
            <person name="Obille A."/>
            <person name="Becker A."/>
            <person name="Abrahante J.E."/>
            <person name="Garbe J."/>
            <person name="Badalamenti J.P."/>
            <person name="Herman A."/>
            <person name="Mangelson H."/>
            <person name="Liachko I."/>
            <person name="Sullivan S."/>
            <person name="Sone E.D."/>
            <person name="Koren S."/>
            <person name="Silverstein K.A.T."/>
            <person name="Beckman K.B."/>
            <person name="Gohl D.M."/>
        </authorList>
    </citation>
    <scope>NUCLEOTIDE SEQUENCE</scope>
    <source>
        <strain evidence="2">Duluth1</strain>
        <tissue evidence="2">Whole animal</tissue>
    </source>
</reference>
<keyword evidence="3" id="KW-1185">Reference proteome</keyword>
<dbReference type="SUPFAM" id="SSF49842">
    <property type="entry name" value="TNF-like"/>
    <property type="match status" value="1"/>
</dbReference>
<accession>A0A9D4F1I3</accession>
<proteinExistence type="predicted"/>
<evidence type="ECO:0000313" key="2">
    <source>
        <dbReference type="EMBL" id="KAH3787905.1"/>
    </source>
</evidence>
<dbReference type="PRINTS" id="PR00007">
    <property type="entry name" value="COMPLEMNTC1Q"/>
</dbReference>
<evidence type="ECO:0000259" key="1">
    <source>
        <dbReference type="PROSITE" id="PS50871"/>
    </source>
</evidence>
<dbReference type="PROSITE" id="PS50871">
    <property type="entry name" value="C1Q"/>
    <property type="match status" value="1"/>
</dbReference>
<dbReference type="EMBL" id="JAIWYP010000008">
    <property type="protein sequence ID" value="KAH3787905.1"/>
    <property type="molecule type" value="Genomic_DNA"/>
</dbReference>
<gene>
    <name evidence="2" type="ORF">DPMN_166036</name>
</gene>
<dbReference type="Pfam" id="PF00386">
    <property type="entry name" value="C1q"/>
    <property type="match status" value="1"/>
</dbReference>
<evidence type="ECO:0000313" key="3">
    <source>
        <dbReference type="Proteomes" id="UP000828390"/>
    </source>
</evidence>
<dbReference type="Proteomes" id="UP000828390">
    <property type="component" value="Unassembled WGS sequence"/>
</dbReference>
<dbReference type="Gene3D" id="2.60.120.40">
    <property type="match status" value="1"/>
</dbReference>
<comment type="caution">
    <text evidence="2">The sequence shown here is derived from an EMBL/GenBank/DDBJ whole genome shotgun (WGS) entry which is preliminary data.</text>
</comment>
<reference evidence="2" key="2">
    <citation type="submission" date="2020-11" db="EMBL/GenBank/DDBJ databases">
        <authorList>
            <person name="McCartney M.A."/>
            <person name="Auch B."/>
            <person name="Kono T."/>
            <person name="Mallez S."/>
            <person name="Becker A."/>
            <person name="Gohl D.M."/>
            <person name="Silverstein K.A.T."/>
            <person name="Koren S."/>
            <person name="Bechman K.B."/>
            <person name="Herman A."/>
            <person name="Abrahante J.E."/>
            <person name="Garbe J."/>
        </authorList>
    </citation>
    <scope>NUCLEOTIDE SEQUENCE</scope>
    <source>
        <strain evidence="2">Duluth1</strain>
        <tissue evidence="2">Whole animal</tissue>
    </source>
</reference>
<feature type="domain" description="C1q" evidence="1">
    <location>
        <begin position="1"/>
        <end position="57"/>
    </location>
</feature>
<dbReference type="InterPro" id="IPR008983">
    <property type="entry name" value="Tumour_necrosis_fac-like_dom"/>
</dbReference>
<dbReference type="AlphaFoldDB" id="A0A9D4F1I3"/>